<evidence type="ECO:0000313" key="2">
    <source>
        <dbReference type="EMBL" id="MBU9855874.1"/>
    </source>
</evidence>
<organism evidence="2 3">
    <name type="scientific">Rahnella bonaserana</name>
    <dbReference type="NCBI Taxonomy" id="2816248"/>
    <lineage>
        <taxon>Bacteria</taxon>
        <taxon>Pseudomonadati</taxon>
        <taxon>Pseudomonadota</taxon>
        <taxon>Gammaproteobacteria</taxon>
        <taxon>Enterobacterales</taxon>
        <taxon>Yersiniaceae</taxon>
        <taxon>Rahnella</taxon>
    </lineage>
</organism>
<keyword evidence="3" id="KW-1185">Reference proteome</keyword>
<name>A0ABS6LV00_9GAMM</name>
<dbReference type="EMBL" id="JAFMOW010000061">
    <property type="protein sequence ID" value="MBU9855874.1"/>
    <property type="molecule type" value="Genomic_DNA"/>
</dbReference>
<gene>
    <name evidence="2" type="ORF">J1778_11365</name>
</gene>
<evidence type="ECO:0000256" key="1">
    <source>
        <dbReference type="SAM" id="Phobius"/>
    </source>
</evidence>
<protein>
    <recommendedName>
        <fullName evidence="4">DUF4306 domain-containing protein</fullName>
    </recommendedName>
</protein>
<reference evidence="2 3" key="1">
    <citation type="submission" date="2021-03" db="EMBL/GenBank/DDBJ databases">
        <title>Five novel Rahnella species.</title>
        <authorList>
            <person name="Brady C."/>
            <person name="Asselin J."/>
            <person name="Beer S."/>
            <person name="Bruberg M.B."/>
            <person name="Crampton B."/>
            <person name="Venter S."/>
            <person name="Arnold D."/>
            <person name="Denman S."/>
        </authorList>
    </citation>
    <scope>NUCLEOTIDE SEQUENCE [LARGE SCALE GENOMIC DNA]</scope>
    <source>
        <strain evidence="2 3">H11b</strain>
    </source>
</reference>
<dbReference type="RefSeq" id="WP_217173233.1">
    <property type="nucleotide sequence ID" value="NZ_JAFMOW010000061.1"/>
</dbReference>
<dbReference type="Proteomes" id="UP000734343">
    <property type="component" value="Unassembled WGS sequence"/>
</dbReference>
<evidence type="ECO:0008006" key="4">
    <source>
        <dbReference type="Google" id="ProtNLM"/>
    </source>
</evidence>
<accession>A0ABS6LV00</accession>
<feature type="transmembrane region" description="Helical" evidence="1">
    <location>
        <begin position="59"/>
        <end position="83"/>
    </location>
</feature>
<keyword evidence="1" id="KW-0812">Transmembrane</keyword>
<sequence>MAALARKLYVIGAKTLLFFILFCLFAKFIDASKFISYETTSHFSDWLYGASSQDNFDNLWFFADVGLTLIAAIFSYKIILLAISKKVRL</sequence>
<proteinExistence type="predicted"/>
<comment type="caution">
    <text evidence="2">The sequence shown here is derived from an EMBL/GenBank/DDBJ whole genome shotgun (WGS) entry which is preliminary data.</text>
</comment>
<keyword evidence="1" id="KW-0472">Membrane</keyword>
<keyword evidence="1" id="KW-1133">Transmembrane helix</keyword>
<evidence type="ECO:0000313" key="3">
    <source>
        <dbReference type="Proteomes" id="UP000734343"/>
    </source>
</evidence>